<evidence type="ECO:0000313" key="2">
    <source>
        <dbReference type="Proteomes" id="UP000075606"/>
    </source>
</evidence>
<dbReference type="STRING" id="333140.AWW68_02560"/>
<reference evidence="1 2" key="1">
    <citation type="submission" date="2016-01" db="EMBL/GenBank/DDBJ databases">
        <title>Genome sequencing of Roseivirga spongicola UST030701-084.</title>
        <authorList>
            <person name="Selvaratnam C."/>
            <person name="Thevarajoo S."/>
            <person name="Goh K.M."/>
            <person name="Ee R."/>
            <person name="Chan K.-G."/>
            <person name="Chong C.S."/>
        </authorList>
    </citation>
    <scope>NUCLEOTIDE SEQUENCE [LARGE SCALE GENOMIC DNA]</scope>
    <source>
        <strain evidence="1 2">UST030701-084</strain>
    </source>
</reference>
<dbReference type="Proteomes" id="UP000075606">
    <property type="component" value="Unassembled WGS sequence"/>
</dbReference>
<organism evidence="1 2">
    <name type="scientific">Roseivirga spongicola</name>
    <dbReference type="NCBI Taxonomy" id="333140"/>
    <lineage>
        <taxon>Bacteria</taxon>
        <taxon>Pseudomonadati</taxon>
        <taxon>Bacteroidota</taxon>
        <taxon>Cytophagia</taxon>
        <taxon>Cytophagales</taxon>
        <taxon>Roseivirgaceae</taxon>
        <taxon>Roseivirga</taxon>
    </lineage>
</organism>
<protein>
    <submittedName>
        <fullName evidence="1">Uncharacterized protein</fullName>
    </submittedName>
</protein>
<sequence>MAGKKNMKKFSATFLNMKDNSVVKTEFLARNQTSAQRKANRQVTKYVRVLSVELIGDVPREA</sequence>
<proteinExistence type="predicted"/>
<evidence type="ECO:0000313" key="1">
    <source>
        <dbReference type="EMBL" id="KYG77672.1"/>
    </source>
</evidence>
<dbReference type="AlphaFoldDB" id="A0A150XG34"/>
<accession>A0A150XG34</accession>
<keyword evidence="2" id="KW-1185">Reference proteome</keyword>
<name>A0A150XG34_9BACT</name>
<comment type="caution">
    <text evidence="1">The sequence shown here is derived from an EMBL/GenBank/DDBJ whole genome shotgun (WGS) entry which is preliminary data.</text>
</comment>
<dbReference type="EMBL" id="LRPC01000001">
    <property type="protein sequence ID" value="KYG77672.1"/>
    <property type="molecule type" value="Genomic_DNA"/>
</dbReference>
<gene>
    <name evidence="1" type="ORF">AWW68_02560</name>
</gene>